<sequence length="275" mass="29955">MNSLRQRQITEFLRGRNQVQQYKNGPQPGPSNDPPVIDEPSDFEGFTCATMEDILDELQARRDDMYVPFCIPQVSNELGLLHPGEVNITEKILDVATLYNKITTFCQTYGGGGCVEPGGDCRGGIYLSSLSSALQATALTTYYRTVLDLEQRILHDPELPLTAICVAMNPHGPLMATLALFVTEIEEKHLHGCQILEAVHKLIALSVGQVKQGRAEGACIPVRPAHALAPSRPRPGSHQEFFIATSASSSSSSSFSSANTTMSTTSSISQQMETW</sequence>
<protein>
    <submittedName>
        <fullName evidence="4">Gamma-tubulin complex component 4</fullName>
    </submittedName>
</protein>
<reference evidence="4" key="1">
    <citation type="submission" date="2020-07" db="EMBL/GenBank/DDBJ databases">
        <title>The High-quality genome of the commercially important snow crab, Chionoecetes opilio.</title>
        <authorList>
            <person name="Jeong J.-H."/>
            <person name="Ryu S."/>
        </authorList>
    </citation>
    <scope>NUCLEOTIDE SEQUENCE</scope>
    <source>
        <strain evidence="4">MADBK_172401_WGS</strain>
        <tissue evidence="4">Digestive gland</tissue>
    </source>
</reference>
<keyword evidence="1" id="KW-0493">Microtubule</keyword>
<organism evidence="4 5">
    <name type="scientific">Chionoecetes opilio</name>
    <name type="common">Atlantic snow crab</name>
    <name type="synonym">Cancer opilio</name>
    <dbReference type="NCBI Taxonomy" id="41210"/>
    <lineage>
        <taxon>Eukaryota</taxon>
        <taxon>Metazoa</taxon>
        <taxon>Ecdysozoa</taxon>
        <taxon>Arthropoda</taxon>
        <taxon>Crustacea</taxon>
        <taxon>Multicrustacea</taxon>
        <taxon>Malacostraca</taxon>
        <taxon>Eumalacostraca</taxon>
        <taxon>Eucarida</taxon>
        <taxon>Decapoda</taxon>
        <taxon>Pleocyemata</taxon>
        <taxon>Brachyura</taxon>
        <taxon>Eubrachyura</taxon>
        <taxon>Majoidea</taxon>
        <taxon>Majidae</taxon>
        <taxon>Chionoecetes</taxon>
    </lineage>
</organism>
<dbReference type="OrthoDB" id="78652at2759"/>
<dbReference type="GO" id="GO:0005874">
    <property type="term" value="C:microtubule"/>
    <property type="evidence" value="ECO:0007669"/>
    <property type="project" value="UniProtKB-KW"/>
</dbReference>
<dbReference type="AlphaFoldDB" id="A0A8J4XUJ4"/>
<gene>
    <name evidence="4" type="primary">Tubgcp4</name>
    <name evidence="4" type="ORF">GWK47_016464</name>
</gene>
<dbReference type="Pfam" id="PF17681">
    <property type="entry name" value="GCP_N_terminal"/>
    <property type="match status" value="1"/>
</dbReference>
<feature type="compositionally biased region" description="Low complexity" evidence="2">
    <location>
        <begin position="249"/>
        <end position="269"/>
    </location>
</feature>
<dbReference type="InterPro" id="IPR041470">
    <property type="entry name" value="GCP_N"/>
</dbReference>
<feature type="region of interest" description="Disordered" evidence="2">
    <location>
        <begin position="16"/>
        <end position="41"/>
    </location>
</feature>
<name>A0A8J4XUJ4_CHIOP</name>
<evidence type="ECO:0000256" key="1">
    <source>
        <dbReference type="ARBA" id="ARBA00022701"/>
    </source>
</evidence>
<evidence type="ECO:0000259" key="3">
    <source>
        <dbReference type="Pfam" id="PF17681"/>
    </source>
</evidence>
<keyword evidence="5" id="KW-1185">Reference proteome</keyword>
<comment type="caution">
    <text evidence="4">The sequence shown here is derived from an EMBL/GenBank/DDBJ whole genome shotgun (WGS) entry which is preliminary data.</text>
</comment>
<dbReference type="EMBL" id="JACEEZ010021564">
    <property type="protein sequence ID" value="KAG0713334.1"/>
    <property type="molecule type" value="Genomic_DNA"/>
</dbReference>
<evidence type="ECO:0000313" key="5">
    <source>
        <dbReference type="Proteomes" id="UP000770661"/>
    </source>
</evidence>
<evidence type="ECO:0000313" key="4">
    <source>
        <dbReference type="EMBL" id="KAG0713334.1"/>
    </source>
</evidence>
<feature type="region of interest" description="Disordered" evidence="2">
    <location>
        <begin position="249"/>
        <end position="275"/>
    </location>
</feature>
<accession>A0A8J4XUJ4</accession>
<dbReference type="Proteomes" id="UP000770661">
    <property type="component" value="Unassembled WGS sequence"/>
</dbReference>
<feature type="domain" description="Gamma tubulin complex component protein N-terminal" evidence="3">
    <location>
        <begin position="79"/>
        <end position="204"/>
    </location>
</feature>
<evidence type="ECO:0000256" key="2">
    <source>
        <dbReference type="SAM" id="MobiDB-lite"/>
    </source>
</evidence>
<proteinExistence type="predicted"/>